<organism evidence="2 3">
    <name type="scientific">Puccinia sorghi</name>
    <dbReference type="NCBI Taxonomy" id="27349"/>
    <lineage>
        <taxon>Eukaryota</taxon>
        <taxon>Fungi</taxon>
        <taxon>Dikarya</taxon>
        <taxon>Basidiomycota</taxon>
        <taxon>Pucciniomycotina</taxon>
        <taxon>Pucciniomycetes</taxon>
        <taxon>Pucciniales</taxon>
        <taxon>Pucciniaceae</taxon>
        <taxon>Puccinia</taxon>
    </lineage>
</organism>
<evidence type="ECO:0000313" key="2">
    <source>
        <dbReference type="EMBL" id="KNZ58359.1"/>
    </source>
</evidence>
<dbReference type="AlphaFoldDB" id="A0A0L6VCD5"/>
<evidence type="ECO:0000313" key="3">
    <source>
        <dbReference type="Proteomes" id="UP000037035"/>
    </source>
</evidence>
<feature type="region of interest" description="Disordered" evidence="1">
    <location>
        <begin position="116"/>
        <end position="136"/>
    </location>
</feature>
<comment type="caution">
    <text evidence="2">The sequence shown here is derived from an EMBL/GenBank/DDBJ whole genome shotgun (WGS) entry which is preliminary data.</text>
</comment>
<sequence length="136" mass="14726">MWGTTAGYFHGADYIKRLLIRSVLPPAAATTENPNSHLFRLLLKMAESTRAPALASATLSPAAGFVYPAQADQPSQSGFSPLKQYNGAIYKWTQQLLMHTQNGQQHTNQLASMMKNSSISKLDSPSPADSPSSKFA</sequence>
<dbReference type="Proteomes" id="UP000037035">
    <property type="component" value="Unassembled WGS sequence"/>
</dbReference>
<keyword evidence="3" id="KW-1185">Reference proteome</keyword>
<reference evidence="2 3" key="1">
    <citation type="submission" date="2015-08" db="EMBL/GenBank/DDBJ databases">
        <title>Next Generation Sequencing and Analysis of the Genome of Puccinia sorghi L Schw, the Causal Agent of Maize Common Rust.</title>
        <authorList>
            <person name="Rochi L."/>
            <person name="Burguener G."/>
            <person name="Darino M."/>
            <person name="Turjanski A."/>
            <person name="Kreff E."/>
            <person name="Dieguez M.J."/>
            <person name="Sacco F."/>
        </authorList>
    </citation>
    <scope>NUCLEOTIDE SEQUENCE [LARGE SCALE GENOMIC DNA]</scope>
    <source>
        <strain evidence="2 3">RO10H11247</strain>
    </source>
</reference>
<dbReference type="VEuPathDB" id="FungiDB:VP01_1945g1"/>
<accession>A0A0L6VCD5</accession>
<evidence type="ECO:0000256" key="1">
    <source>
        <dbReference type="SAM" id="MobiDB-lite"/>
    </source>
</evidence>
<feature type="compositionally biased region" description="Low complexity" evidence="1">
    <location>
        <begin position="123"/>
        <end position="136"/>
    </location>
</feature>
<proteinExistence type="predicted"/>
<name>A0A0L6VCD5_9BASI</name>
<protein>
    <submittedName>
        <fullName evidence="2">Uncharacterized protein</fullName>
    </submittedName>
</protein>
<dbReference type="EMBL" id="LAVV01006776">
    <property type="protein sequence ID" value="KNZ58359.1"/>
    <property type="molecule type" value="Genomic_DNA"/>
</dbReference>
<gene>
    <name evidence="2" type="ORF">VP01_1945g1</name>
</gene>
<dbReference type="OrthoDB" id="2506264at2759"/>